<dbReference type="Pfam" id="PF02518">
    <property type="entry name" value="HATPase_c"/>
    <property type="match status" value="1"/>
</dbReference>
<name>A0ABY2B666_9ACTN</name>
<dbReference type="Proteomes" id="UP000295818">
    <property type="component" value="Unassembled WGS sequence"/>
</dbReference>
<evidence type="ECO:0000256" key="2">
    <source>
        <dbReference type="ARBA" id="ARBA00012438"/>
    </source>
</evidence>
<dbReference type="Gene3D" id="1.20.5.1930">
    <property type="match status" value="1"/>
</dbReference>
<gene>
    <name evidence="14" type="ORF">EV644_1458</name>
</gene>
<proteinExistence type="predicted"/>
<dbReference type="SUPFAM" id="SSF55874">
    <property type="entry name" value="ATPase domain of HSP90 chaperone/DNA topoisomerase II/histidine kinase"/>
    <property type="match status" value="1"/>
</dbReference>
<feature type="domain" description="Histidine kinase/HSP90-like ATPase" evidence="11">
    <location>
        <begin position="311"/>
        <end position="398"/>
    </location>
</feature>
<dbReference type="InterPro" id="IPR055558">
    <property type="entry name" value="DUF7134"/>
</dbReference>
<evidence type="ECO:0000256" key="10">
    <source>
        <dbReference type="SAM" id="Phobius"/>
    </source>
</evidence>
<feature type="transmembrane region" description="Helical" evidence="10">
    <location>
        <begin position="147"/>
        <end position="165"/>
    </location>
</feature>
<feature type="transmembrane region" description="Helical" evidence="10">
    <location>
        <begin position="77"/>
        <end position="94"/>
    </location>
</feature>
<evidence type="ECO:0000256" key="9">
    <source>
        <dbReference type="SAM" id="Coils"/>
    </source>
</evidence>
<dbReference type="InterPro" id="IPR003594">
    <property type="entry name" value="HATPase_dom"/>
</dbReference>
<evidence type="ECO:0000313" key="15">
    <source>
        <dbReference type="Proteomes" id="UP000295818"/>
    </source>
</evidence>
<dbReference type="InterPro" id="IPR011712">
    <property type="entry name" value="Sig_transdc_His_kin_sub3_dim/P"/>
</dbReference>
<dbReference type="GO" id="GO:0016301">
    <property type="term" value="F:kinase activity"/>
    <property type="evidence" value="ECO:0007669"/>
    <property type="project" value="UniProtKB-KW"/>
</dbReference>
<evidence type="ECO:0000259" key="12">
    <source>
        <dbReference type="Pfam" id="PF07730"/>
    </source>
</evidence>
<feature type="coiled-coil region" evidence="9">
    <location>
        <begin position="171"/>
        <end position="198"/>
    </location>
</feature>
<evidence type="ECO:0000256" key="4">
    <source>
        <dbReference type="ARBA" id="ARBA00022679"/>
    </source>
</evidence>
<comment type="catalytic activity">
    <reaction evidence="1">
        <text>ATP + protein L-histidine = ADP + protein N-phospho-L-histidine.</text>
        <dbReference type="EC" id="2.7.13.3"/>
    </reaction>
</comment>
<dbReference type="PANTHER" id="PTHR24421">
    <property type="entry name" value="NITRATE/NITRITE SENSOR PROTEIN NARX-RELATED"/>
    <property type="match status" value="1"/>
</dbReference>
<dbReference type="Pfam" id="PF23539">
    <property type="entry name" value="DUF7134"/>
    <property type="match status" value="1"/>
</dbReference>
<evidence type="ECO:0000256" key="6">
    <source>
        <dbReference type="ARBA" id="ARBA00022777"/>
    </source>
</evidence>
<keyword evidence="6 14" id="KW-0418">Kinase</keyword>
<feature type="domain" description="DUF7134" evidence="13">
    <location>
        <begin position="28"/>
        <end position="169"/>
    </location>
</feature>
<organism evidence="14 15">
    <name type="scientific">Kribbella orskensis</name>
    <dbReference type="NCBI Taxonomy" id="2512216"/>
    <lineage>
        <taxon>Bacteria</taxon>
        <taxon>Bacillati</taxon>
        <taxon>Actinomycetota</taxon>
        <taxon>Actinomycetes</taxon>
        <taxon>Propionibacteriales</taxon>
        <taxon>Kribbellaceae</taxon>
        <taxon>Kribbella</taxon>
    </lineage>
</organism>
<evidence type="ECO:0000313" key="14">
    <source>
        <dbReference type="EMBL" id="TCO08542.1"/>
    </source>
</evidence>
<dbReference type="PANTHER" id="PTHR24421:SF10">
    <property type="entry name" value="NITRATE_NITRITE SENSOR PROTEIN NARQ"/>
    <property type="match status" value="1"/>
</dbReference>
<evidence type="ECO:0000259" key="13">
    <source>
        <dbReference type="Pfam" id="PF23539"/>
    </source>
</evidence>
<keyword evidence="10" id="KW-1133">Transmembrane helix</keyword>
<evidence type="ECO:0000256" key="5">
    <source>
        <dbReference type="ARBA" id="ARBA00022741"/>
    </source>
</evidence>
<dbReference type="Gene3D" id="3.30.565.10">
    <property type="entry name" value="Histidine kinase-like ATPase, C-terminal domain"/>
    <property type="match status" value="1"/>
</dbReference>
<keyword evidence="5" id="KW-0547">Nucleotide-binding</keyword>
<reference evidence="14 15" key="1">
    <citation type="journal article" date="2015" name="Stand. Genomic Sci.">
        <title>Genomic Encyclopedia of Bacterial and Archaeal Type Strains, Phase III: the genomes of soil and plant-associated and newly described type strains.</title>
        <authorList>
            <person name="Whitman W.B."/>
            <person name="Woyke T."/>
            <person name="Klenk H.P."/>
            <person name="Zhou Y."/>
            <person name="Lilburn T.G."/>
            <person name="Beck B.J."/>
            <person name="De Vos P."/>
            <person name="Vandamme P."/>
            <person name="Eisen J.A."/>
            <person name="Garrity G."/>
            <person name="Hugenholtz P."/>
            <person name="Kyrpides N.C."/>
        </authorList>
    </citation>
    <scope>NUCLEOTIDE SEQUENCE [LARGE SCALE GENOMIC DNA]</scope>
    <source>
        <strain evidence="14 15">VKM Ac-2538</strain>
    </source>
</reference>
<keyword evidence="10" id="KW-0812">Transmembrane</keyword>
<keyword evidence="8" id="KW-0902">Two-component regulatory system</keyword>
<keyword evidence="15" id="KW-1185">Reference proteome</keyword>
<accession>A0ABY2B666</accession>
<evidence type="ECO:0000256" key="8">
    <source>
        <dbReference type="ARBA" id="ARBA00023012"/>
    </source>
</evidence>
<protein>
    <recommendedName>
        <fullName evidence="2">histidine kinase</fullName>
        <ecNumber evidence="2">2.7.13.3</ecNumber>
    </recommendedName>
</protein>
<keyword evidence="4" id="KW-0808">Transferase</keyword>
<evidence type="ECO:0000256" key="7">
    <source>
        <dbReference type="ARBA" id="ARBA00022840"/>
    </source>
</evidence>
<dbReference type="CDD" id="cd16917">
    <property type="entry name" value="HATPase_UhpB-NarQ-NarX-like"/>
    <property type="match status" value="1"/>
</dbReference>
<keyword evidence="10" id="KW-0472">Membrane</keyword>
<feature type="domain" description="Signal transduction histidine kinase subgroup 3 dimerisation and phosphoacceptor" evidence="12">
    <location>
        <begin position="196"/>
        <end position="261"/>
    </location>
</feature>
<sequence length="403" mass="42843">MQDIAGVTRAGSRGRPGRIHPLGDWLLVAAVALLHVLNPRIGPGGPEQGTSILLGAVWLGLVLVQSVPLLWRRRRPAVVLVAVSAAWVVAQVVFGPSAPFGLWVAVYSAIVHATRRTAEVGAAAATAVVAALELAQVGRDRLRLEDALPMVVVTLVVVIVGFVVADRRTRSAALRDRAEFLEREREALSLQAAAEERLRIARELHDLVAHSLTTIAIQSSTGRLALPQHPDMAQRALAAIETTSRDASREMRQLLGVLRQGGDTPAQLDPPPGLANLDDLVGTMRHAGADLRLAVEGDRRPLSRSLDLVAYRVVQEALTNVVKHAGHPAAAAVLVRYDGDQLVLEITDDGAGKATSSDGHPGLGIVGMRERVTALGGQFTAGPRPVRGFRVEARLPIRAGDEA</sequence>
<dbReference type="EC" id="2.7.13.3" evidence="2"/>
<evidence type="ECO:0000256" key="1">
    <source>
        <dbReference type="ARBA" id="ARBA00000085"/>
    </source>
</evidence>
<comment type="caution">
    <text evidence="14">The sequence shown here is derived from an EMBL/GenBank/DDBJ whole genome shotgun (WGS) entry which is preliminary data.</text>
</comment>
<feature type="transmembrane region" description="Helical" evidence="10">
    <location>
        <begin position="50"/>
        <end position="70"/>
    </location>
</feature>
<evidence type="ECO:0000256" key="3">
    <source>
        <dbReference type="ARBA" id="ARBA00022553"/>
    </source>
</evidence>
<dbReference type="InterPro" id="IPR050482">
    <property type="entry name" value="Sensor_HK_TwoCompSys"/>
</dbReference>
<keyword evidence="7" id="KW-0067">ATP-binding</keyword>
<keyword evidence="9" id="KW-0175">Coiled coil</keyword>
<dbReference type="EMBL" id="SLWM01000045">
    <property type="protein sequence ID" value="TCO08542.1"/>
    <property type="molecule type" value="Genomic_DNA"/>
</dbReference>
<evidence type="ECO:0000259" key="11">
    <source>
        <dbReference type="Pfam" id="PF02518"/>
    </source>
</evidence>
<feature type="transmembrane region" description="Helical" evidence="10">
    <location>
        <begin position="21"/>
        <end position="38"/>
    </location>
</feature>
<dbReference type="Pfam" id="PF07730">
    <property type="entry name" value="HisKA_3"/>
    <property type="match status" value="1"/>
</dbReference>
<dbReference type="RefSeq" id="WP_132197450.1">
    <property type="nucleotide sequence ID" value="NZ_SLWM01000045.1"/>
</dbReference>
<keyword evidence="3" id="KW-0597">Phosphoprotein</keyword>
<dbReference type="InterPro" id="IPR036890">
    <property type="entry name" value="HATPase_C_sf"/>
</dbReference>